<sequence>MASPIQKPTRRPHAKTRTGCRVCKSRKVKCDESRPSCRNCLRRGISCDFNISAQNAALSPQSTSNSTPAGNQVTSPTSSVSHQPTPAGWFSALDLELLHHFTTSTCFTFTTEPMTRNFWRVNVPRIGFSHQYVLKAVLSLAALHLARIKPQRRDVLLEQAMVHHNASSSLALPVLNSISSEDSVPMFFFSMLTTYIAFASPKEPDNLLVRSSGVMPEWLFLFRGMRSVLDVTSDAYAIHSMLSLGVFFDSGQIMNDIWDASAPSEHEGIKELESLINYYVKDAEKLDEMTQAIDLLRRSFAIFYGGNGNYTDDQRLRSAFMWLFKLRAEFVNLLKDRDNEALCVLAFFCVLLQRLDYNWWIEGWGVHLVARIHSVLDDGYRLWIRWPIEEIGWVP</sequence>
<evidence type="ECO:0000313" key="1">
    <source>
        <dbReference type="EMBL" id="KAI6081109.1"/>
    </source>
</evidence>
<evidence type="ECO:0000313" key="2">
    <source>
        <dbReference type="Proteomes" id="UP001497680"/>
    </source>
</evidence>
<proteinExistence type="predicted"/>
<gene>
    <name evidence="1" type="ORF">F4821DRAFT_250003</name>
</gene>
<accession>A0ACC0CL14</accession>
<reference evidence="1 2" key="1">
    <citation type="journal article" date="2022" name="New Phytol.">
        <title>Ecological generalism drives hyperdiversity of secondary metabolite gene clusters in xylarialean endophytes.</title>
        <authorList>
            <person name="Franco M.E.E."/>
            <person name="Wisecaver J.H."/>
            <person name="Arnold A.E."/>
            <person name="Ju Y.M."/>
            <person name="Slot J.C."/>
            <person name="Ahrendt S."/>
            <person name="Moore L.P."/>
            <person name="Eastman K.E."/>
            <person name="Scott K."/>
            <person name="Konkel Z."/>
            <person name="Mondo S.J."/>
            <person name="Kuo A."/>
            <person name="Hayes R.D."/>
            <person name="Haridas S."/>
            <person name="Andreopoulos B."/>
            <person name="Riley R."/>
            <person name="LaButti K."/>
            <person name="Pangilinan J."/>
            <person name="Lipzen A."/>
            <person name="Amirebrahimi M."/>
            <person name="Yan J."/>
            <person name="Adam C."/>
            <person name="Keymanesh K."/>
            <person name="Ng V."/>
            <person name="Louie K."/>
            <person name="Northen T."/>
            <person name="Drula E."/>
            <person name="Henrissat B."/>
            <person name="Hsieh H.M."/>
            <person name="Youens-Clark K."/>
            <person name="Lutzoni F."/>
            <person name="Miadlikowska J."/>
            <person name="Eastwood D.C."/>
            <person name="Hamelin R.C."/>
            <person name="Grigoriev I.V."/>
            <person name="U'Ren J.M."/>
        </authorList>
    </citation>
    <scope>NUCLEOTIDE SEQUENCE [LARGE SCALE GENOMIC DNA]</scope>
    <source>
        <strain evidence="1 2">ER1909</strain>
    </source>
</reference>
<keyword evidence="2" id="KW-1185">Reference proteome</keyword>
<dbReference type="Proteomes" id="UP001497680">
    <property type="component" value="Unassembled WGS sequence"/>
</dbReference>
<dbReference type="EMBL" id="MU394407">
    <property type="protein sequence ID" value="KAI6081109.1"/>
    <property type="molecule type" value="Genomic_DNA"/>
</dbReference>
<organism evidence="1 2">
    <name type="scientific">Hypoxylon rubiginosum</name>
    <dbReference type="NCBI Taxonomy" id="110542"/>
    <lineage>
        <taxon>Eukaryota</taxon>
        <taxon>Fungi</taxon>
        <taxon>Dikarya</taxon>
        <taxon>Ascomycota</taxon>
        <taxon>Pezizomycotina</taxon>
        <taxon>Sordariomycetes</taxon>
        <taxon>Xylariomycetidae</taxon>
        <taxon>Xylariales</taxon>
        <taxon>Hypoxylaceae</taxon>
        <taxon>Hypoxylon</taxon>
    </lineage>
</organism>
<comment type="caution">
    <text evidence="1">The sequence shown here is derived from an EMBL/GenBank/DDBJ whole genome shotgun (WGS) entry which is preliminary data.</text>
</comment>
<protein>
    <submittedName>
        <fullName evidence="1">Uncharacterized protein</fullName>
    </submittedName>
</protein>
<name>A0ACC0CL14_9PEZI</name>